<feature type="region of interest" description="Disordered" evidence="2">
    <location>
        <begin position="665"/>
        <end position="830"/>
    </location>
</feature>
<dbReference type="EMBL" id="JH226133">
    <property type="protein sequence ID" value="EHY56805.1"/>
    <property type="molecule type" value="Genomic_DNA"/>
</dbReference>
<dbReference type="AlphaFoldDB" id="H6BYU2"/>
<feature type="compositionally biased region" description="Polar residues" evidence="2">
    <location>
        <begin position="183"/>
        <end position="192"/>
    </location>
</feature>
<dbReference type="GO" id="GO:0006012">
    <property type="term" value="P:galactose metabolic process"/>
    <property type="evidence" value="ECO:0007669"/>
    <property type="project" value="TreeGrafter"/>
</dbReference>
<protein>
    <recommendedName>
        <fullName evidence="7">R3H domain-containing protein</fullName>
    </recommendedName>
</protein>
<dbReference type="InterPro" id="IPR036867">
    <property type="entry name" value="R3H_dom_sf"/>
</dbReference>
<dbReference type="PROSITE" id="PS51673">
    <property type="entry name" value="SUZ"/>
    <property type="match status" value="1"/>
</dbReference>
<dbReference type="PANTHER" id="PTHR15672">
    <property type="entry name" value="CAMP-REGULATED PHOSPHOPROTEIN 21 RELATED R3H DOMAIN CONTAINING PROTEIN"/>
    <property type="match status" value="1"/>
</dbReference>
<evidence type="ECO:0000313" key="6">
    <source>
        <dbReference type="Proteomes" id="UP000007304"/>
    </source>
</evidence>
<sequence>MASPQVGSVLAKLSFAKVAAMRPPTVQNTSPNASDEAKARRSENPNPHTPAAVGSQRPTVASKQLAGPAIGGREERTQSEYVTNAIKGLSLGKNAEVPPSGPQSAESGDSLWDDQSHLSNSSLKQQSFDTKSMASVTTFAMDEKESIRPDDSASVRAAEDDDSLGAQTRELSSHRSQEPAMLASQTASRPNTSGVTMAVRRYTTLTLTNPPRFGDLPVASTVSEEATQQPRTDNLIARSPIPHDPGSAFPVAPDEKLIDALANPKDRLPLLQLEEKFLGFISNSGSDFLDLPPQNAFARLLSHKLADYYSLAHHINEDGTSIRLFRTPCQTRPTPLHVLAQSIPTGPPQAPAAAAVKIMRRAGLGARQGSAGGSTAGSSSVPSKATSEAGVDANVEEGLLSAVEGMPSKDKSKLTREEREAQYKAARERIFGDFQESVTSESASTGDNSASMSRSSSSSGKRKPRKHKTPKDDSFEARSAFIPSYPPMHLQHVQSQYQPQYAEHSYQAPYQGPPAGFGAGMTYGTTPTQAYPGLDPSMQYSANIGYGPSSNHQFNPADSWSSMQSPGPTDYLNYSAAANGYQQNAAAQMLPQMNGQYMPPTNPGMQQPQNWMNGGQYQAPYQQSPGMNGQGMNGWSSYASNNAPPIGQHAASYGYGQLSGQPYGGGNLSFNPQQPALGGYSRSLFNPQTRSFVPSNALGRTGGRNSKKKPSPSSSQSRGNNNNNANASKSFSTNLNTDPALSPPRRFDKGPANNNPSSSSNPQLQTDSLQQKYGAPSHLPKKPPPSAHPRVAYDGDNIASTMSSTGSGVVSGAGAGAEGADGETTAASSA</sequence>
<dbReference type="OrthoDB" id="278430at2759"/>
<dbReference type="CDD" id="cd02642">
    <property type="entry name" value="R3H_encore_like"/>
    <property type="match status" value="1"/>
</dbReference>
<keyword evidence="6" id="KW-1185">Reference proteome</keyword>
<evidence type="ECO:0000259" key="3">
    <source>
        <dbReference type="PROSITE" id="PS51061"/>
    </source>
</evidence>
<name>H6BYU2_EXODN</name>
<dbReference type="VEuPathDB" id="FungiDB:HMPREF1120_04871"/>
<dbReference type="GeneID" id="20309510"/>
<feature type="compositionally biased region" description="Polar residues" evidence="2">
    <location>
        <begin position="117"/>
        <end position="138"/>
    </location>
</feature>
<feature type="compositionally biased region" description="Low complexity" evidence="2">
    <location>
        <begin position="449"/>
        <end position="459"/>
    </location>
</feature>
<feature type="compositionally biased region" description="Polar residues" evidence="2">
    <location>
        <begin position="683"/>
        <end position="694"/>
    </location>
</feature>
<dbReference type="RefSeq" id="XP_009157266.1">
    <property type="nucleotide sequence ID" value="XM_009159018.1"/>
</dbReference>
<dbReference type="OMA" id="PFCRVPP"/>
<evidence type="ECO:0000256" key="1">
    <source>
        <dbReference type="ARBA" id="ARBA00022553"/>
    </source>
</evidence>
<dbReference type="Gene3D" id="3.30.1370.50">
    <property type="entry name" value="R3H-like domain"/>
    <property type="match status" value="1"/>
</dbReference>
<dbReference type="PANTHER" id="PTHR15672:SF8">
    <property type="entry name" value="PROTEIN ENCORE"/>
    <property type="match status" value="1"/>
</dbReference>
<reference evidence="5" key="1">
    <citation type="submission" date="2011-07" db="EMBL/GenBank/DDBJ databases">
        <title>The Genome Sequence of Exophiala (Wangiella) dermatitidis NIH/UT8656.</title>
        <authorList>
            <consortium name="The Broad Institute Genome Sequencing Platform"/>
            <person name="Cuomo C."/>
            <person name="Wang Z."/>
            <person name="Hunicke-Smith S."/>
            <person name="Szanislo P.J."/>
            <person name="Earl A."/>
            <person name="Young S.K."/>
            <person name="Zeng Q."/>
            <person name="Gargeya S."/>
            <person name="Fitzgerald M."/>
            <person name="Haas B."/>
            <person name="Abouelleil A."/>
            <person name="Alvarado L."/>
            <person name="Arachchi H.M."/>
            <person name="Berlin A."/>
            <person name="Brown A."/>
            <person name="Chapman S.B."/>
            <person name="Chen Z."/>
            <person name="Dunbar C."/>
            <person name="Freedman E."/>
            <person name="Gearin G."/>
            <person name="Gellesch M."/>
            <person name="Goldberg J."/>
            <person name="Griggs A."/>
            <person name="Gujja S."/>
            <person name="Heiman D."/>
            <person name="Howarth C."/>
            <person name="Larson L."/>
            <person name="Lui A."/>
            <person name="MacDonald P.J.P."/>
            <person name="Montmayeur A."/>
            <person name="Murphy C."/>
            <person name="Neiman D."/>
            <person name="Pearson M."/>
            <person name="Priest M."/>
            <person name="Roberts A."/>
            <person name="Saif S."/>
            <person name="Shea T."/>
            <person name="Shenoy N."/>
            <person name="Sisk P."/>
            <person name="Stolte C."/>
            <person name="Sykes S."/>
            <person name="Wortman J."/>
            <person name="Nusbaum C."/>
            <person name="Birren B."/>
        </authorList>
    </citation>
    <scope>NUCLEOTIDE SEQUENCE</scope>
    <source>
        <strain evidence="5">NIH/UT8656</strain>
    </source>
</reference>
<evidence type="ECO:0000259" key="4">
    <source>
        <dbReference type="PROSITE" id="PS51673"/>
    </source>
</evidence>
<feature type="region of interest" description="Disordered" evidence="2">
    <location>
        <begin position="434"/>
        <end position="477"/>
    </location>
</feature>
<gene>
    <name evidence="5" type="ORF">HMPREF1120_04871</name>
</gene>
<dbReference type="eggNOG" id="KOG2953">
    <property type="taxonomic scope" value="Eukaryota"/>
</dbReference>
<dbReference type="HOGENOM" id="CLU_018298_0_0_1"/>
<feature type="compositionally biased region" description="Low complexity" evidence="2">
    <location>
        <begin position="711"/>
        <end position="730"/>
    </location>
</feature>
<dbReference type="InterPro" id="IPR024771">
    <property type="entry name" value="SUZ"/>
</dbReference>
<evidence type="ECO:0000313" key="5">
    <source>
        <dbReference type="EMBL" id="EHY56805.1"/>
    </source>
</evidence>
<accession>H6BYU2</accession>
<feature type="compositionally biased region" description="Polar residues" evidence="2">
    <location>
        <begin position="436"/>
        <end position="448"/>
    </location>
</feature>
<dbReference type="SUPFAM" id="SSF82708">
    <property type="entry name" value="R3H domain"/>
    <property type="match status" value="1"/>
</dbReference>
<proteinExistence type="predicted"/>
<dbReference type="PROSITE" id="PS51061">
    <property type="entry name" value="R3H"/>
    <property type="match status" value="1"/>
</dbReference>
<keyword evidence="1" id="KW-0597">Phosphoprotein</keyword>
<organism evidence="5 6">
    <name type="scientific">Exophiala dermatitidis (strain ATCC 34100 / CBS 525.76 / NIH/UT8656)</name>
    <name type="common">Black yeast</name>
    <name type="synonym">Wangiella dermatitidis</name>
    <dbReference type="NCBI Taxonomy" id="858893"/>
    <lineage>
        <taxon>Eukaryota</taxon>
        <taxon>Fungi</taxon>
        <taxon>Dikarya</taxon>
        <taxon>Ascomycota</taxon>
        <taxon>Pezizomycotina</taxon>
        <taxon>Eurotiomycetes</taxon>
        <taxon>Chaetothyriomycetidae</taxon>
        <taxon>Chaetothyriales</taxon>
        <taxon>Herpotrichiellaceae</taxon>
        <taxon>Exophiala</taxon>
    </lineage>
</organism>
<feature type="compositionally biased region" description="Basic residues" evidence="2">
    <location>
        <begin position="460"/>
        <end position="469"/>
    </location>
</feature>
<feature type="compositionally biased region" description="Low complexity" evidence="2">
    <location>
        <begin position="753"/>
        <end position="762"/>
    </location>
</feature>
<dbReference type="GO" id="GO:0003676">
    <property type="term" value="F:nucleic acid binding"/>
    <property type="evidence" value="ECO:0007669"/>
    <property type="project" value="UniProtKB-UniRule"/>
</dbReference>
<feature type="domain" description="R3H" evidence="3">
    <location>
        <begin position="267"/>
        <end position="330"/>
    </location>
</feature>
<feature type="compositionally biased region" description="Basic and acidic residues" evidence="2">
    <location>
        <begin position="141"/>
        <end position="153"/>
    </location>
</feature>
<dbReference type="STRING" id="858893.H6BYU2"/>
<dbReference type="InParanoid" id="H6BYU2"/>
<feature type="domain" description="SUZ" evidence="4">
    <location>
        <begin position="333"/>
        <end position="435"/>
    </location>
</feature>
<feature type="compositionally biased region" description="Low complexity" evidence="2">
    <location>
        <begin position="799"/>
        <end position="808"/>
    </location>
</feature>
<dbReference type="Pfam" id="PF12752">
    <property type="entry name" value="SUZ"/>
    <property type="match status" value="1"/>
</dbReference>
<evidence type="ECO:0008006" key="7">
    <source>
        <dbReference type="Google" id="ProtNLM"/>
    </source>
</evidence>
<dbReference type="Proteomes" id="UP000007304">
    <property type="component" value="Unassembled WGS sequence"/>
</dbReference>
<feature type="compositionally biased region" description="Gly residues" evidence="2">
    <location>
        <begin position="809"/>
        <end position="819"/>
    </location>
</feature>
<evidence type="ECO:0000256" key="2">
    <source>
        <dbReference type="SAM" id="MobiDB-lite"/>
    </source>
</evidence>
<feature type="region of interest" description="Disordered" evidence="2">
    <location>
        <begin position="17"/>
        <end position="192"/>
    </location>
</feature>
<feature type="compositionally biased region" description="Basic and acidic residues" evidence="2">
    <location>
        <begin position="407"/>
        <end position="421"/>
    </location>
</feature>
<feature type="region of interest" description="Disordered" evidence="2">
    <location>
        <begin position="365"/>
        <end position="421"/>
    </location>
</feature>
<dbReference type="InterPro" id="IPR051937">
    <property type="entry name" value="R3H_domain_containing"/>
</dbReference>
<dbReference type="InterPro" id="IPR001374">
    <property type="entry name" value="R3H_dom"/>
</dbReference>